<dbReference type="InterPro" id="IPR003180">
    <property type="entry name" value="MPG"/>
</dbReference>
<evidence type="ECO:0000256" key="1">
    <source>
        <dbReference type="ARBA" id="ARBA00009232"/>
    </source>
</evidence>
<keyword evidence="7" id="KW-1185">Reference proteome</keyword>
<dbReference type="RefSeq" id="WP_263335737.1">
    <property type="nucleotide sequence ID" value="NZ_JAGSYH010000003.1"/>
</dbReference>
<comment type="caution">
    <text evidence="6">The sequence shown here is derived from an EMBL/GenBank/DDBJ whole genome shotgun (WGS) entry which is preliminary data.</text>
</comment>
<dbReference type="GO" id="GO:0016798">
    <property type="term" value="F:hydrolase activity, acting on glycosyl bonds"/>
    <property type="evidence" value="ECO:0007669"/>
    <property type="project" value="UniProtKB-KW"/>
</dbReference>
<dbReference type="PANTHER" id="PTHR10429:SF0">
    <property type="entry name" value="DNA-3-METHYLADENINE GLYCOSYLASE"/>
    <property type="match status" value="1"/>
</dbReference>
<proteinExistence type="inferred from homology"/>
<gene>
    <name evidence="6" type="ORF">ACFPT7_09150</name>
</gene>
<dbReference type="EC" id="3.2.2.-" evidence="5"/>
<keyword evidence="4 5" id="KW-0234">DNA repair</keyword>
<keyword evidence="6" id="KW-0326">Glycosidase</keyword>
<reference evidence="7" key="1">
    <citation type="journal article" date="2019" name="Int. J. Syst. Evol. Microbiol.">
        <title>The Global Catalogue of Microorganisms (GCM) 10K type strain sequencing project: providing services to taxonomists for standard genome sequencing and annotation.</title>
        <authorList>
            <consortium name="The Broad Institute Genomics Platform"/>
            <consortium name="The Broad Institute Genome Sequencing Center for Infectious Disease"/>
            <person name="Wu L."/>
            <person name="Ma J."/>
        </authorList>
    </citation>
    <scope>NUCLEOTIDE SEQUENCE [LARGE SCALE GENOMIC DNA]</scope>
    <source>
        <strain evidence="7">JCM 4087</strain>
    </source>
</reference>
<dbReference type="NCBIfam" id="NF002003">
    <property type="entry name" value="PRK00802.1-3"/>
    <property type="match status" value="1"/>
</dbReference>
<evidence type="ECO:0000313" key="6">
    <source>
        <dbReference type="EMBL" id="MFC5862453.1"/>
    </source>
</evidence>
<dbReference type="HAMAP" id="MF_00527">
    <property type="entry name" value="3MGH"/>
    <property type="match status" value="1"/>
</dbReference>
<dbReference type="EMBL" id="JBHSPH010000002">
    <property type="protein sequence ID" value="MFC5862453.1"/>
    <property type="molecule type" value="Genomic_DNA"/>
</dbReference>
<name>A0ABW1EHI8_9BACT</name>
<dbReference type="InterPro" id="IPR036995">
    <property type="entry name" value="MPG_sf"/>
</dbReference>
<keyword evidence="2 5" id="KW-0227">DNA damage</keyword>
<dbReference type="Gene3D" id="3.10.300.10">
    <property type="entry name" value="Methylpurine-DNA glycosylase (MPG)"/>
    <property type="match status" value="1"/>
</dbReference>
<comment type="similarity">
    <text evidence="1 5">Belongs to the DNA glycosylase MPG family.</text>
</comment>
<evidence type="ECO:0000256" key="2">
    <source>
        <dbReference type="ARBA" id="ARBA00022763"/>
    </source>
</evidence>
<evidence type="ECO:0000256" key="5">
    <source>
        <dbReference type="HAMAP-Rule" id="MF_00527"/>
    </source>
</evidence>
<dbReference type="SUPFAM" id="SSF50486">
    <property type="entry name" value="FMT C-terminal domain-like"/>
    <property type="match status" value="1"/>
</dbReference>
<dbReference type="PANTHER" id="PTHR10429">
    <property type="entry name" value="DNA-3-METHYLADENINE GLYCOSYLASE"/>
    <property type="match status" value="1"/>
</dbReference>
<evidence type="ECO:0000313" key="7">
    <source>
        <dbReference type="Proteomes" id="UP001596091"/>
    </source>
</evidence>
<dbReference type="CDD" id="cd00540">
    <property type="entry name" value="AAG"/>
    <property type="match status" value="1"/>
</dbReference>
<protein>
    <recommendedName>
        <fullName evidence="5">Putative 3-methyladenine DNA glycosylase</fullName>
        <ecNumber evidence="5">3.2.2.-</ecNumber>
    </recommendedName>
</protein>
<dbReference type="InterPro" id="IPR011034">
    <property type="entry name" value="Formyl_transferase-like_C_sf"/>
</dbReference>
<organism evidence="6 7">
    <name type="scientific">Acidicapsa dinghuensis</name>
    <dbReference type="NCBI Taxonomy" id="2218256"/>
    <lineage>
        <taxon>Bacteria</taxon>
        <taxon>Pseudomonadati</taxon>
        <taxon>Acidobacteriota</taxon>
        <taxon>Terriglobia</taxon>
        <taxon>Terriglobales</taxon>
        <taxon>Acidobacteriaceae</taxon>
        <taxon>Acidicapsa</taxon>
    </lineage>
</organism>
<accession>A0ABW1EHI8</accession>
<keyword evidence="3 5" id="KW-0378">Hydrolase</keyword>
<dbReference type="Proteomes" id="UP001596091">
    <property type="component" value="Unassembled WGS sequence"/>
</dbReference>
<dbReference type="NCBIfam" id="TIGR00567">
    <property type="entry name" value="3mg"/>
    <property type="match status" value="1"/>
</dbReference>
<dbReference type="Pfam" id="PF02245">
    <property type="entry name" value="Pur_DNA_glyco"/>
    <property type="match status" value="1"/>
</dbReference>
<evidence type="ECO:0000256" key="3">
    <source>
        <dbReference type="ARBA" id="ARBA00022801"/>
    </source>
</evidence>
<evidence type="ECO:0000256" key="4">
    <source>
        <dbReference type="ARBA" id="ARBA00023204"/>
    </source>
</evidence>
<sequence length="231" mass="25460">MSGRSTHRAPVRLPAGWGHISREFLLPAPEIVAPRLLGKLLARKTTDGWLAGRIVELEAYLGPHITTTPDPAAHSFRGITDRNRVMFGEPGHSYVYFIYGAHFCFNITCEPEGFAGCILVRALEPILGRDLMAANRDISNKNNVSDRDLTSGPGRLCQALDITRPEHNGLNLLSTSSPLQLRDDGFPAPAVEITTRIGIRHAAELPLRFSIAGHPCVSRRTNLRPRRNFAV</sequence>